<dbReference type="SUPFAM" id="SSF57850">
    <property type="entry name" value="RING/U-box"/>
    <property type="match status" value="1"/>
</dbReference>
<dbReference type="Gene3D" id="3.30.40.10">
    <property type="entry name" value="Zinc/RING finger domain, C3HC4 (zinc finger)"/>
    <property type="match status" value="1"/>
</dbReference>
<dbReference type="AlphaFoldDB" id="A0AAW2YZF6"/>
<protein>
    <recommendedName>
        <fullName evidence="3">RING-type domain-containing protein</fullName>
    </recommendedName>
</protein>
<sequence length="185" mass="21178">MLSRHSEGTSPNLGISELERISFDEMAQFVRNGTRSSTETTSRRRSFRVPQSMFQDPDSLVSIFFSPQRGTRSRSQAVYAANEDDDPSLSYESLLELDKTIKKQGVSESSQRRYLKNHEPNHQLIDKDCHICMEQFHQCSGKLSTLPCKHTFQFLTCVSVMFASRNGLKRTAPVPFVDLKYQDCK</sequence>
<dbReference type="InterPro" id="IPR013083">
    <property type="entry name" value="Znf_RING/FYVE/PHD"/>
</dbReference>
<dbReference type="Proteomes" id="UP001431209">
    <property type="component" value="Unassembled WGS sequence"/>
</dbReference>
<evidence type="ECO:0008006" key="3">
    <source>
        <dbReference type="Google" id="ProtNLM"/>
    </source>
</evidence>
<keyword evidence="2" id="KW-1185">Reference proteome</keyword>
<organism evidence="1 2">
    <name type="scientific">Acrasis kona</name>
    <dbReference type="NCBI Taxonomy" id="1008807"/>
    <lineage>
        <taxon>Eukaryota</taxon>
        <taxon>Discoba</taxon>
        <taxon>Heterolobosea</taxon>
        <taxon>Tetramitia</taxon>
        <taxon>Eutetramitia</taxon>
        <taxon>Acrasidae</taxon>
        <taxon>Acrasis</taxon>
    </lineage>
</organism>
<name>A0AAW2YZF6_9EUKA</name>
<gene>
    <name evidence="1" type="ORF">AKO1_013039</name>
</gene>
<dbReference type="EMBL" id="JAOPGA020000847">
    <property type="protein sequence ID" value="KAL0482412.1"/>
    <property type="molecule type" value="Genomic_DNA"/>
</dbReference>
<reference evidence="1 2" key="1">
    <citation type="submission" date="2024-03" db="EMBL/GenBank/DDBJ databases">
        <title>The Acrasis kona genome and developmental transcriptomes reveal deep origins of eukaryotic multicellular pathways.</title>
        <authorList>
            <person name="Sheikh S."/>
            <person name="Fu C.-J."/>
            <person name="Brown M.W."/>
            <person name="Baldauf S.L."/>
        </authorList>
    </citation>
    <scope>NUCLEOTIDE SEQUENCE [LARGE SCALE GENOMIC DNA]</scope>
    <source>
        <strain evidence="1 2">ATCC MYA-3509</strain>
    </source>
</reference>
<comment type="caution">
    <text evidence="1">The sequence shown here is derived from an EMBL/GenBank/DDBJ whole genome shotgun (WGS) entry which is preliminary data.</text>
</comment>
<accession>A0AAW2YZF6</accession>
<evidence type="ECO:0000313" key="1">
    <source>
        <dbReference type="EMBL" id="KAL0482412.1"/>
    </source>
</evidence>
<proteinExistence type="predicted"/>
<evidence type="ECO:0000313" key="2">
    <source>
        <dbReference type="Proteomes" id="UP001431209"/>
    </source>
</evidence>